<comment type="caution">
    <text evidence="1">The sequence shown here is derived from an EMBL/GenBank/DDBJ whole genome shotgun (WGS) entry which is preliminary data.</text>
</comment>
<organism evidence="1 2">
    <name type="scientific">Bacteroides acidifaciens</name>
    <dbReference type="NCBI Taxonomy" id="85831"/>
    <lineage>
        <taxon>Bacteria</taxon>
        <taxon>Pseudomonadati</taxon>
        <taxon>Bacteroidota</taxon>
        <taxon>Bacteroidia</taxon>
        <taxon>Bacteroidales</taxon>
        <taxon>Bacteroidaceae</taxon>
        <taxon>Bacteroides</taxon>
    </lineage>
</organism>
<evidence type="ECO:0000313" key="2">
    <source>
        <dbReference type="Proteomes" id="UP000305751"/>
    </source>
</evidence>
<protein>
    <submittedName>
        <fullName evidence="1">Uncharacterized protein</fullName>
    </submittedName>
</protein>
<dbReference type="EMBL" id="SRZA01000004">
    <property type="protein sequence ID" value="TGY07954.1"/>
    <property type="molecule type" value="Genomic_DNA"/>
</dbReference>
<sequence>MKDIEVNGAHITDQTAEILKQWQVKTEPVSACYIRVIEETIDDLTDEESDPLSPEKIVGRIRTLRMMKKDIEILSGIMEYS</sequence>
<dbReference type="Proteomes" id="UP000305751">
    <property type="component" value="Unassembled WGS sequence"/>
</dbReference>
<dbReference type="AlphaFoldDB" id="A0A4S2B498"/>
<proteinExistence type="predicted"/>
<reference evidence="1 2" key="1">
    <citation type="submission" date="2019-04" db="EMBL/GenBank/DDBJ databases">
        <title>Microbes associate with the intestines of laboratory mice.</title>
        <authorList>
            <person name="Navarre W."/>
            <person name="Wong E."/>
            <person name="Huang K."/>
            <person name="Tropini C."/>
            <person name="Ng K."/>
            <person name="Yu B."/>
        </authorList>
    </citation>
    <scope>NUCLEOTIDE SEQUENCE [LARGE SCALE GENOMIC DNA]</scope>
    <source>
        <strain evidence="1 2">NM70_E10</strain>
    </source>
</reference>
<gene>
    <name evidence="1" type="ORF">E5356_02975</name>
</gene>
<evidence type="ECO:0000313" key="1">
    <source>
        <dbReference type="EMBL" id="TGY07954.1"/>
    </source>
</evidence>
<keyword evidence="2" id="KW-1185">Reference proteome</keyword>
<accession>A0A4S2B498</accession>
<name>A0A4S2B498_9BACE</name>
<dbReference type="RefSeq" id="WP_135999620.1">
    <property type="nucleotide sequence ID" value="NZ_CABIXU010000069.1"/>
</dbReference>